<protein>
    <submittedName>
        <fullName evidence="2">Uncharacterized protein</fullName>
    </submittedName>
</protein>
<accession>A0A3P6G689</accession>
<name>A0A3P6G689_BRAOL</name>
<gene>
    <name evidence="2" type="ORF">BOLC1T02218H</name>
</gene>
<sequence>MKSADYEVGDPRRATGVESREGFGRKLPASFIASCAAVERNNEDFEIDLETETRVSPTSFRLHATGGKEGPVYVDLT</sequence>
<reference evidence="2" key="1">
    <citation type="submission" date="2018-11" db="EMBL/GenBank/DDBJ databases">
        <authorList>
            <consortium name="Genoscope - CEA"/>
            <person name="William W."/>
        </authorList>
    </citation>
    <scope>NUCLEOTIDE SEQUENCE</scope>
</reference>
<feature type="compositionally biased region" description="Basic and acidic residues" evidence="1">
    <location>
        <begin position="9"/>
        <end position="20"/>
    </location>
</feature>
<feature type="region of interest" description="Disordered" evidence="1">
    <location>
        <begin position="1"/>
        <end position="20"/>
    </location>
</feature>
<dbReference type="AlphaFoldDB" id="A0A3P6G689"/>
<proteinExistence type="predicted"/>
<evidence type="ECO:0000313" key="2">
    <source>
        <dbReference type="EMBL" id="VDD49829.1"/>
    </source>
</evidence>
<organism evidence="2">
    <name type="scientific">Brassica oleracea</name>
    <name type="common">Wild cabbage</name>
    <dbReference type="NCBI Taxonomy" id="3712"/>
    <lineage>
        <taxon>Eukaryota</taxon>
        <taxon>Viridiplantae</taxon>
        <taxon>Streptophyta</taxon>
        <taxon>Embryophyta</taxon>
        <taxon>Tracheophyta</taxon>
        <taxon>Spermatophyta</taxon>
        <taxon>Magnoliopsida</taxon>
        <taxon>eudicotyledons</taxon>
        <taxon>Gunneridae</taxon>
        <taxon>Pentapetalae</taxon>
        <taxon>rosids</taxon>
        <taxon>malvids</taxon>
        <taxon>Brassicales</taxon>
        <taxon>Brassicaceae</taxon>
        <taxon>Brassiceae</taxon>
        <taxon>Brassica</taxon>
    </lineage>
</organism>
<dbReference type="EMBL" id="LR031878">
    <property type="protein sequence ID" value="VDD49829.1"/>
    <property type="molecule type" value="Genomic_DNA"/>
</dbReference>
<evidence type="ECO:0000256" key="1">
    <source>
        <dbReference type="SAM" id="MobiDB-lite"/>
    </source>
</evidence>